<accession>A0A5C7SDQ9</accession>
<dbReference type="SMART" id="SM00387">
    <property type="entry name" value="HATPase_c"/>
    <property type="match status" value="1"/>
</dbReference>
<dbReference type="PANTHER" id="PTHR24421">
    <property type="entry name" value="NITRATE/NITRITE SENSOR PROTEIN NARX-RELATED"/>
    <property type="match status" value="1"/>
</dbReference>
<dbReference type="SUPFAM" id="SSF55874">
    <property type="entry name" value="ATPase domain of HSP90 chaperone/DNA topoisomerase II/histidine kinase"/>
    <property type="match status" value="1"/>
</dbReference>
<evidence type="ECO:0000256" key="2">
    <source>
        <dbReference type="ARBA" id="ARBA00022777"/>
    </source>
</evidence>
<keyword evidence="4" id="KW-0812">Transmembrane</keyword>
<dbReference type="InterPro" id="IPR011712">
    <property type="entry name" value="Sig_transdc_His_kin_sub3_dim/P"/>
</dbReference>
<feature type="domain" description="Histidine kinase" evidence="5">
    <location>
        <begin position="327"/>
        <end position="521"/>
    </location>
</feature>
<keyword evidence="1" id="KW-0808">Transferase</keyword>
<keyword evidence="4" id="KW-1133">Transmembrane helix</keyword>
<gene>
    <name evidence="6" type="ORF">E6Q80_17110</name>
</gene>
<dbReference type="PROSITE" id="PS50109">
    <property type="entry name" value="HIS_KIN"/>
    <property type="match status" value="1"/>
</dbReference>
<keyword evidence="4" id="KW-0472">Membrane</keyword>
<dbReference type="InterPro" id="IPR005467">
    <property type="entry name" value="His_kinase_dom"/>
</dbReference>
<protein>
    <submittedName>
        <fullName evidence="6">Histidine kinase</fullName>
    </submittedName>
</protein>
<dbReference type="GO" id="GO:0000155">
    <property type="term" value="F:phosphorelay sensor kinase activity"/>
    <property type="evidence" value="ECO:0007669"/>
    <property type="project" value="InterPro"/>
</dbReference>
<keyword evidence="2 6" id="KW-0418">Kinase</keyword>
<dbReference type="Pfam" id="PF05227">
    <property type="entry name" value="CHASE3"/>
    <property type="match status" value="1"/>
</dbReference>
<evidence type="ECO:0000256" key="1">
    <source>
        <dbReference type="ARBA" id="ARBA00022679"/>
    </source>
</evidence>
<dbReference type="Pfam" id="PF07730">
    <property type="entry name" value="HisKA_3"/>
    <property type="match status" value="1"/>
</dbReference>
<dbReference type="Gene3D" id="1.20.5.1930">
    <property type="match status" value="1"/>
</dbReference>
<dbReference type="Proteomes" id="UP000321192">
    <property type="component" value="Unassembled WGS sequence"/>
</dbReference>
<proteinExistence type="predicted"/>
<comment type="caution">
    <text evidence="6">The sequence shown here is derived from an EMBL/GenBank/DDBJ whole genome shotgun (WGS) entry which is preliminary data.</text>
</comment>
<reference evidence="6 7" key="1">
    <citation type="submission" date="2018-09" db="EMBL/GenBank/DDBJ databases">
        <title>Metagenome Assembled Genomes from an Advanced Water Purification Facility.</title>
        <authorList>
            <person name="Stamps B.W."/>
            <person name="Spear J.R."/>
        </authorList>
    </citation>
    <scope>NUCLEOTIDE SEQUENCE [LARGE SCALE GENOMIC DNA]</scope>
    <source>
        <strain evidence="6">Bin_27_1</strain>
    </source>
</reference>
<dbReference type="InterPro" id="IPR007891">
    <property type="entry name" value="CHASE3"/>
</dbReference>
<keyword evidence="3" id="KW-0902">Two-component regulatory system</keyword>
<dbReference type="GO" id="GO:0016020">
    <property type="term" value="C:membrane"/>
    <property type="evidence" value="ECO:0007669"/>
    <property type="project" value="InterPro"/>
</dbReference>
<dbReference type="InterPro" id="IPR003594">
    <property type="entry name" value="HATPase_dom"/>
</dbReference>
<organism evidence="6 7">
    <name type="scientific">Thauera aminoaromatica</name>
    <dbReference type="NCBI Taxonomy" id="164330"/>
    <lineage>
        <taxon>Bacteria</taxon>
        <taxon>Pseudomonadati</taxon>
        <taxon>Pseudomonadota</taxon>
        <taxon>Betaproteobacteria</taxon>
        <taxon>Rhodocyclales</taxon>
        <taxon>Zoogloeaceae</taxon>
        <taxon>Thauera</taxon>
    </lineage>
</organism>
<dbReference type="GO" id="GO:0046983">
    <property type="term" value="F:protein dimerization activity"/>
    <property type="evidence" value="ECO:0007669"/>
    <property type="project" value="InterPro"/>
</dbReference>
<sequence>MKSLVALYMDLKPEGWSESRRAPAGLRRTFRIMAQNGRLPRGRRAPASLAHLPRPSSEHLAPPMSLHAASLREQLSRLRPRRLWPLLLVALGCALVLSLLAFGRLHSRVGVEAMHETQAYKQRIDRFDTLLALVLDAETGVRGYLLNEHKRVYLEPYEESRVNIGPLLARIDQDYPPESTDRQEVEMLAELIRLKLKLLADTVEAGRVISAGPPGQGGIGKAYTDQIRLSISVLRERLEERNRALVSESITRFGEMEHAVSLLALGAIGLIVMLFAVQQRQASLRVRIGELLERENLTLESTVSQRTRELSDLASYLTDAHEAERARLARELHDELGALLTAAKMDASWLLRSLGAQAGPDIQARFRRLIDTIGSGITIKRRIIDDLRPPLLQGLGLVEALRALTDALRGEFQLALDLPAADPPCTEEQSLALFRIVQESITNIRKYAHARRIEVGLKLEGQDIHLWVSDDGDGFDPDSPQLSRHGLAGMKHRAQMFAGRFDVLSAPGAGTRVDARMPLQPASADHQAVA</sequence>
<evidence type="ECO:0000313" key="6">
    <source>
        <dbReference type="EMBL" id="TXH81539.1"/>
    </source>
</evidence>
<dbReference type="CDD" id="cd19410">
    <property type="entry name" value="HK9-like_sensor"/>
    <property type="match status" value="1"/>
</dbReference>
<evidence type="ECO:0000259" key="5">
    <source>
        <dbReference type="PROSITE" id="PS50109"/>
    </source>
</evidence>
<dbReference type="CDD" id="cd16917">
    <property type="entry name" value="HATPase_UhpB-NarQ-NarX-like"/>
    <property type="match status" value="1"/>
</dbReference>
<evidence type="ECO:0000256" key="4">
    <source>
        <dbReference type="SAM" id="Phobius"/>
    </source>
</evidence>
<dbReference type="Gene3D" id="3.30.565.10">
    <property type="entry name" value="Histidine kinase-like ATPase, C-terminal domain"/>
    <property type="match status" value="1"/>
</dbReference>
<feature type="transmembrane region" description="Helical" evidence="4">
    <location>
        <begin position="259"/>
        <end position="277"/>
    </location>
</feature>
<evidence type="ECO:0000313" key="7">
    <source>
        <dbReference type="Proteomes" id="UP000321192"/>
    </source>
</evidence>
<dbReference type="InterPro" id="IPR050482">
    <property type="entry name" value="Sensor_HK_TwoCompSys"/>
</dbReference>
<name>A0A5C7SDQ9_THASP</name>
<feature type="transmembrane region" description="Helical" evidence="4">
    <location>
        <begin position="83"/>
        <end position="102"/>
    </location>
</feature>
<dbReference type="AlphaFoldDB" id="A0A5C7SDQ9"/>
<evidence type="ECO:0000256" key="3">
    <source>
        <dbReference type="ARBA" id="ARBA00023012"/>
    </source>
</evidence>
<dbReference type="EMBL" id="SSFD01000274">
    <property type="protein sequence ID" value="TXH81539.1"/>
    <property type="molecule type" value="Genomic_DNA"/>
</dbReference>
<dbReference type="Pfam" id="PF02518">
    <property type="entry name" value="HATPase_c"/>
    <property type="match status" value="1"/>
</dbReference>
<dbReference type="InterPro" id="IPR036890">
    <property type="entry name" value="HATPase_C_sf"/>
</dbReference>